<dbReference type="VEuPathDB" id="FungiDB:H257_15015"/>
<organism evidence="1">
    <name type="scientific">Aphanomyces astaci</name>
    <name type="common">Crayfish plague agent</name>
    <dbReference type="NCBI Taxonomy" id="112090"/>
    <lineage>
        <taxon>Eukaryota</taxon>
        <taxon>Sar</taxon>
        <taxon>Stramenopiles</taxon>
        <taxon>Oomycota</taxon>
        <taxon>Saprolegniomycetes</taxon>
        <taxon>Saprolegniales</taxon>
        <taxon>Verrucalvaceae</taxon>
        <taxon>Aphanomyces</taxon>
    </lineage>
</organism>
<evidence type="ECO:0008006" key="2">
    <source>
        <dbReference type="Google" id="ProtNLM"/>
    </source>
</evidence>
<sequence length="311" mass="35016">METPIIALAVTMTTVETNIKNVHESRSLSYINVVPARALHFTDHVHVLLHDDIVLVLHPDIVFPPLLDALPVDIVHAPLPCNTSLDLDITLQHHPVHPTHSLALLLLLLLDPPILQPMLHPMLQPRIHLAPNPNTIKHHPQVPFHLLIPSDHAQPYQPPLNELLPYRTSLSPLPHFRIHRNPTTTAKEPPSHAFKPPILRSVKTSTFTSNKSVHFNLQDHIHFKMKTQAPTTSGSSLYLFLVYSISFNLQHPVKIILDQSSPSSSSAAFTIASDSRPSNESLYRLWHNRFGHPSDSVFQSHFKDHLDFTSS</sequence>
<gene>
    <name evidence="1" type="ORF">H257_15015</name>
</gene>
<name>W4FQG1_APHAT</name>
<dbReference type="AlphaFoldDB" id="W4FQG1"/>
<evidence type="ECO:0000313" key="1">
    <source>
        <dbReference type="EMBL" id="ETV69186.1"/>
    </source>
</evidence>
<dbReference type="GeneID" id="20817011"/>
<dbReference type="EMBL" id="KI913178">
    <property type="protein sequence ID" value="ETV69186.1"/>
    <property type="molecule type" value="Genomic_DNA"/>
</dbReference>
<protein>
    <recommendedName>
        <fullName evidence="2">GAG-pre-integrase domain-containing protein</fullName>
    </recommendedName>
</protein>
<reference evidence="1" key="1">
    <citation type="submission" date="2013-12" db="EMBL/GenBank/DDBJ databases">
        <title>The Genome Sequence of Aphanomyces astaci APO3.</title>
        <authorList>
            <consortium name="The Broad Institute Genomics Platform"/>
            <person name="Russ C."/>
            <person name="Tyler B."/>
            <person name="van West P."/>
            <person name="Dieguez-Uribeondo J."/>
            <person name="Young S.K."/>
            <person name="Zeng Q."/>
            <person name="Gargeya S."/>
            <person name="Fitzgerald M."/>
            <person name="Abouelleil A."/>
            <person name="Alvarado L."/>
            <person name="Chapman S.B."/>
            <person name="Gainer-Dewar J."/>
            <person name="Goldberg J."/>
            <person name="Griggs A."/>
            <person name="Gujja S."/>
            <person name="Hansen M."/>
            <person name="Howarth C."/>
            <person name="Imamovic A."/>
            <person name="Ireland A."/>
            <person name="Larimer J."/>
            <person name="McCowan C."/>
            <person name="Murphy C."/>
            <person name="Pearson M."/>
            <person name="Poon T.W."/>
            <person name="Priest M."/>
            <person name="Roberts A."/>
            <person name="Saif S."/>
            <person name="Shea T."/>
            <person name="Sykes S."/>
            <person name="Wortman J."/>
            <person name="Nusbaum C."/>
            <person name="Birren B."/>
        </authorList>
    </citation>
    <scope>NUCLEOTIDE SEQUENCE [LARGE SCALE GENOMIC DNA]</scope>
    <source>
        <strain evidence="1">APO3</strain>
    </source>
</reference>
<accession>W4FQG1</accession>
<dbReference type="RefSeq" id="XP_009841288.1">
    <property type="nucleotide sequence ID" value="XM_009842986.1"/>
</dbReference>
<proteinExistence type="predicted"/>